<dbReference type="Proteomes" id="UP001057375">
    <property type="component" value="Unassembled WGS sequence"/>
</dbReference>
<organism evidence="2 3">
    <name type="scientific">Aduncisulcus paluster</name>
    <dbReference type="NCBI Taxonomy" id="2918883"/>
    <lineage>
        <taxon>Eukaryota</taxon>
        <taxon>Metamonada</taxon>
        <taxon>Carpediemonas-like organisms</taxon>
        <taxon>Aduncisulcus</taxon>
    </lineage>
</organism>
<accession>A0ABQ5K478</accession>
<evidence type="ECO:0000259" key="1">
    <source>
        <dbReference type="Pfam" id="PF13538"/>
    </source>
</evidence>
<keyword evidence="2" id="KW-0547">Nucleotide-binding</keyword>
<dbReference type="SUPFAM" id="SSF52540">
    <property type="entry name" value="P-loop containing nucleoside triphosphate hydrolases"/>
    <property type="match status" value="1"/>
</dbReference>
<keyword evidence="2" id="KW-0347">Helicase</keyword>
<reference evidence="2" key="1">
    <citation type="submission" date="2022-03" db="EMBL/GenBank/DDBJ databases">
        <title>Draft genome sequence of Aduncisulcus paluster, a free-living microaerophilic Fornicata.</title>
        <authorList>
            <person name="Yuyama I."/>
            <person name="Kume K."/>
            <person name="Tamura T."/>
            <person name="Inagaki Y."/>
            <person name="Hashimoto T."/>
        </authorList>
    </citation>
    <scope>NUCLEOTIDE SEQUENCE</scope>
    <source>
        <strain evidence="2">NY0171</strain>
    </source>
</reference>
<dbReference type="EMBL" id="BQXS01007379">
    <property type="protein sequence ID" value="GKT27373.1"/>
    <property type="molecule type" value="Genomic_DNA"/>
</dbReference>
<gene>
    <name evidence="2" type="ORF">ADUPG1_004758</name>
</gene>
<evidence type="ECO:0000313" key="2">
    <source>
        <dbReference type="EMBL" id="GKT27373.1"/>
    </source>
</evidence>
<feature type="non-terminal residue" evidence="2">
    <location>
        <position position="1"/>
    </location>
</feature>
<name>A0ABQ5K478_9EUKA</name>
<feature type="non-terminal residue" evidence="2">
    <location>
        <position position="102"/>
    </location>
</feature>
<evidence type="ECO:0000313" key="3">
    <source>
        <dbReference type="Proteomes" id="UP001057375"/>
    </source>
</evidence>
<keyword evidence="2" id="KW-0378">Hydrolase</keyword>
<protein>
    <submittedName>
        <fullName evidence="2">DNA helicase, UvrD/REP type like protein</fullName>
    </submittedName>
</protein>
<proteinExistence type="predicted"/>
<comment type="caution">
    <text evidence="2">The sequence shown here is derived from an EMBL/GenBank/DDBJ whole genome shotgun (WGS) entry which is preliminary data.</text>
</comment>
<keyword evidence="2" id="KW-0067">ATP-binding</keyword>
<sequence length="102" mass="10418">APELAAIVEREWRRADPGTVAVITPRAGHAAAAATVQAALPEGVVTADSDALGSPVSVLTVAAAKGLEFDTVVLVEPAAIAAESPHGRNDLYVALTRPTQRL</sequence>
<dbReference type="InterPro" id="IPR027417">
    <property type="entry name" value="P-loop_NTPase"/>
</dbReference>
<dbReference type="Gene3D" id="3.40.50.300">
    <property type="entry name" value="P-loop containing nucleotide triphosphate hydrolases"/>
    <property type="match status" value="1"/>
</dbReference>
<feature type="domain" description="UvrD-like helicase C-terminal" evidence="1">
    <location>
        <begin position="56"/>
        <end position="100"/>
    </location>
</feature>
<dbReference type="InterPro" id="IPR027785">
    <property type="entry name" value="UvrD-like_helicase_C"/>
</dbReference>
<dbReference type="GO" id="GO:0004386">
    <property type="term" value="F:helicase activity"/>
    <property type="evidence" value="ECO:0007669"/>
    <property type="project" value="UniProtKB-KW"/>
</dbReference>
<keyword evidence="3" id="KW-1185">Reference proteome</keyword>
<dbReference type="Pfam" id="PF13538">
    <property type="entry name" value="UvrD_C_2"/>
    <property type="match status" value="1"/>
</dbReference>